<dbReference type="PROSITE" id="PS51670">
    <property type="entry name" value="SHKT"/>
    <property type="match status" value="3"/>
</dbReference>
<evidence type="ECO:0000256" key="4">
    <source>
        <dbReference type="ARBA" id="ARBA00022692"/>
    </source>
</evidence>
<evidence type="ECO:0000259" key="14">
    <source>
        <dbReference type="PROSITE" id="PS51670"/>
    </source>
</evidence>
<dbReference type="Proteomes" id="UP000000759">
    <property type="component" value="Chromosome 22"/>
</dbReference>
<evidence type="ECO:0000256" key="9">
    <source>
        <dbReference type="ARBA" id="ARBA00023004"/>
    </source>
</evidence>
<dbReference type="GeneID" id="7195855"/>
<dbReference type="Pfam" id="PF01549">
    <property type="entry name" value="ShK"/>
    <property type="match status" value="4"/>
</dbReference>
<dbReference type="HOGENOM" id="CLU_031934_0_0_1"/>
<feature type="domain" description="Fe2OG dioxygenase" evidence="13">
    <location>
        <begin position="467"/>
        <end position="572"/>
    </location>
</feature>
<feature type="compositionally biased region" description="Basic and acidic residues" evidence="11">
    <location>
        <begin position="130"/>
        <end position="148"/>
    </location>
</feature>
<dbReference type="InterPro" id="IPR003582">
    <property type="entry name" value="ShKT_dom"/>
</dbReference>
<dbReference type="InterPro" id="IPR044862">
    <property type="entry name" value="Pro_4_hyd_alph_FE2OG_OXY"/>
</dbReference>
<gene>
    <name evidence="15" type="ORF">PHATRDRAFT_49523</name>
</gene>
<evidence type="ECO:0000256" key="10">
    <source>
        <dbReference type="ARBA" id="ARBA00023136"/>
    </source>
</evidence>
<dbReference type="InterPro" id="IPR006620">
    <property type="entry name" value="Pro_4_hyd_alph"/>
</dbReference>
<keyword evidence="8" id="KW-0560">Oxidoreductase</keyword>
<feature type="chain" id="PRO_5002855973" description="Procollagen-proline 4-dioxygenase" evidence="12">
    <location>
        <begin position="44"/>
        <end position="584"/>
    </location>
</feature>
<dbReference type="OMA" id="SENAWCS"/>
<dbReference type="Gene3D" id="1.10.10.1940">
    <property type="match status" value="1"/>
</dbReference>
<dbReference type="PaxDb" id="2850-Phatr49523"/>
<dbReference type="AlphaFoldDB" id="B7GAW7"/>
<reference evidence="16" key="2">
    <citation type="submission" date="2008-08" db="EMBL/GenBank/DDBJ databases">
        <authorList>
            <consortium name="Diatom Consortium"/>
            <person name="Grigoriev I."/>
            <person name="Grimwood J."/>
            <person name="Kuo A."/>
            <person name="Otillar R.P."/>
            <person name="Salamov A."/>
            <person name="Detter J.C."/>
            <person name="Lindquist E."/>
            <person name="Shapiro H."/>
            <person name="Lucas S."/>
            <person name="Glavina del Rio T."/>
            <person name="Pitluck S."/>
            <person name="Rokhsar D."/>
            <person name="Bowler C."/>
        </authorList>
    </citation>
    <scope>GENOME REANNOTATION</scope>
    <source>
        <strain evidence="16">CCAP 1055/1</strain>
    </source>
</reference>
<dbReference type="PANTHER" id="PTHR10869:SF233">
    <property type="entry name" value="FE2OG DIOXYGENASE DOMAIN-CONTAINING PROTEIN"/>
    <property type="match status" value="1"/>
</dbReference>
<keyword evidence="16" id="KW-1185">Reference proteome</keyword>
<evidence type="ECO:0000313" key="15">
    <source>
        <dbReference type="EMBL" id="EEC44443.1"/>
    </source>
</evidence>
<dbReference type="SMART" id="SM00702">
    <property type="entry name" value="P4Hc"/>
    <property type="match status" value="1"/>
</dbReference>
<proteinExistence type="predicted"/>
<keyword evidence="5" id="KW-0479">Metal-binding</keyword>
<dbReference type="PANTHER" id="PTHR10869">
    <property type="entry name" value="PROLYL 4-HYDROXYLASE ALPHA SUBUNIT"/>
    <property type="match status" value="1"/>
</dbReference>
<dbReference type="Gene3D" id="2.60.120.620">
    <property type="entry name" value="q2cbj1_9rhob like domain"/>
    <property type="match status" value="1"/>
</dbReference>
<dbReference type="FunFam" id="2.60.120.620:FF:000031">
    <property type="entry name" value="Predicted protein"/>
    <property type="match status" value="1"/>
</dbReference>
<evidence type="ECO:0000313" key="16">
    <source>
        <dbReference type="Proteomes" id="UP000000759"/>
    </source>
</evidence>
<protein>
    <recommendedName>
        <fullName evidence="17">Procollagen-proline 4-dioxygenase</fullName>
    </recommendedName>
</protein>
<keyword evidence="10" id="KW-0472">Membrane</keyword>
<keyword evidence="4" id="KW-0812">Transmembrane</keyword>
<feature type="domain" description="ShKT" evidence="14">
    <location>
        <begin position="95"/>
        <end position="129"/>
    </location>
</feature>
<evidence type="ECO:0000256" key="5">
    <source>
        <dbReference type="ARBA" id="ARBA00022723"/>
    </source>
</evidence>
<feature type="domain" description="ShKT" evidence="14">
    <location>
        <begin position="265"/>
        <end position="299"/>
    </location>
</feature>
<sequence>MKNTSGCFLANPSRRSRLVRSYSSALRCGVLVWLAVVRDAVLAQECATDGTTCDKHSRCPVWKEEGECMRNAKYMKEHCPVSCRDIHQEAVTIDCIDLHERCPVWAGLGECKKNPIDMNRYCSKSCKQCEDDNDGKNNEKEKRGDPDNNSKTADDDDDPQCQDGDKNCPYWAKNGECQTNKIWMTTNCPKSCQTCEEIKPKTPRRASQMKPAEVQEILRASASFGEPQTAEGSQTSDTVDIVRASIDYMNSEDVQQLPSAIVASCRNQHHLCSFWALIGECDANKSYMRTNCAPACQTCQLIDIENRCPRLEHAEPALVPGDLNKLFDRIVRTAPGNRTLTEAERQELIDQKMHLYTAHVHSRPSANPVVEVSTVLDKSLPPWVITLDNFLTLEECTELINIGHKHGYNRSKDVGKVKVDGTHEAVQSTRRTSENAWCSNQSGCRDEALPQLLHERMATVMRIPAQNSEDFQLLKYEKGQFYRTHHDFIQHQTKRQCGPRILTFFLYLSDVTAGGGTNFPDLDITVEPKAGRALLWPSVYDSDPMAKDGRMMHQALEVEDGVKFAANGWIHLYDYVTPQSIGCT</sequence>
<dbReference type="KEGG" id="pti:PHATRDRAFT_49523"/>
<dbReference type="InParanoid" id="B7GAW7"/>
<evidence type="ECO:0000256" key="2">
    <source>
        <dbReference type="ARBA" id="ARBA00004167"/>
    </source>
</evidence>
<dbReference type="GO" id="GO:0004656">
    <property type="term" value="F:procollagen-proline 4-dioxygenase activity"/>
    <property type="evidence" value="ECO:0007669"/>
    <property type="project" value="TreeGrafter"/>
</dbReference>
<comment type="cofactor">
    <cofactor evidence="1">
        <name>L-ascorbate</name>
        <dbReference type="ChEBI" id="CHEBI:38290"/>
    </cofactor>
</comment>
<feature type="region of interest" description="Disordered" evidence="11">
    <location>
        <begin position="130"/>
        <end position="160"/>
    </location>
</feature>
<dbReference type="Pfam" id="PF13640">
    <property type="entry name" value="2OG-FeII_Oxy_3"/>
    <property type="match status" value="1"/>
</dbReference>
<accession>B7GAW7</accession>
<evidence type="ECO:0000259" key="13">
    <source>
        <dbReference type="PROSITE" id="PS51471"/>
    </source>
</evidence>
<dbReference type="SMART" id="SM00254">
    <property type="entry name" value="ShKT"/>
    <property type="match status" value="4"/>
</dbReference>
<keyword evidence="6" id="KW-0223">Dioxygenase</keyword>
<dbReference type="GO" id="GO:0005783">
    <property type="term" value="C:endoplasmic reticulum"/>
    <property type="evidence" value="ECO:0007669"/>
    <property type="project" value="TreeGrafter"/>
</dbReference>
<evidence type="ECO:0000256" key="6">
    <source>
        <dbReference type="ARBA" id="ARBA00022964"/>
    </source>
</evidence>
<dbReference type="InterPro" id="IPR005123">
    <property type="entry name" value="Oxoglu/Fe-dep_dioxygenase_dom"/>
</dbReference>
<evidence type="ECO:0008006" key="17">
    <source>
        <dbReference type="Google" id="ProtNLM"/>
    </source>
</evidence>
<evidence type="ECO:0000256" key="11">
    <source>
        <dbReference type="SAM" id="MobiDB-lite"/>
    </source>
</evidence>
<dbReference type="RefSeq" id="XP_002184265.1">
    <property type="nucleotide sequence ID" value="XM_002184229.1"/>
</dbReference>
<name>B7GAW7_PHATC</name>
<feature type="signal peptide" evidence="12">
    <location>
        <begin position="1"/>
        <end position="43"/>
    </location>
</feature>
<evidence type="ECO:0000256" key="12">
    <source>
        <dbReference type="SAM" id="SignalP"/>
    </source>
</evidence>
<reference evidence="15 16" key="1">
    <citation type="journal article" date="2008" name="Nature">
        <title>The Phaeodactylum genome reveals the evolutionary history of diatom genomes.</title>
        <authorList>
            <person name="Bowler C."/>
            <person name="Allen A.E."/>
            <person name="Badger J.H."/>
            <person name="Grimwood J."/>
            <person name="Jabbari K."/>
            <person name="Kuo A."/>
            <person name="Maheswari U."/>
            <person name="Martens C."/>
            <person name="Maumus F."/>
            <person name="Otillar R.P."/>
            <person name="Rayko E."/>
            <person name="Salamov A."/>
            <person name="Vandepoele K."/>
            <person name="Beszteri B."/>
            <person name="Gruber A."/>
            <person name="Heijde M."/>
            <person name="Katinka M."/>
            <person name="Mock T."/>
            <person name="Valentin K."/>
            <person name="Verret F."/>
            <person name="Berges J.A."/>
            <person name="Brownlee C."/>
            <person name="Cadoret J.P."/>
            <person name="Chiovitti A."/>
            <person name="Choi C.J."/>
            <person name="Coesel S."/>
            <person name="De Martino A."/>
            <person name="Detter J.C."/>
            <person name="Durkin C."/>
            <person name="Falciatore A."/>
            <person name="Fournet J."/>
            <person name="Haruta M."/>
            <person name="Huysman M.J."/>
            <person name="Jenkins B.D."/>
            <person name="Jiroutova K."/>
            <person name="Jorgensen R.E."/>
            <person name="Joubert Y."/>
            <person name="Kaplan A."/>
            <person name="Kroger N."/>
            <person name="Kroth P.G."/>
            <person name="La Roche J."/>
            <person name="Lindquist E."/>
            <person name="Lommer M."/>
            <person name="Martin-Jezequel V."/>
            <person name="Lopez P.J."/>
            <person name="Lucas S."/>
            <person name="Mangogna M."/>
            <person name="McGinnis K."/>
            <person name="Medlin L.K."/>
            <person name="Montsant A."/>
            <person name="Oudot-Le Secq M.P."/>
            <person name="Napoli C."/>
            <person name="Obornik M."/>
            <person name="Parker M.S."/>
            <person name="Petit J.L."/>
            <person name="Porcel B.M."/>
            <person name="Poulsen N."/>
            <person name="Robison M."/>
            <person name="Rychlewski L."/>
            <person name="Rynearson T.A."/>
            <person name="Schmutz J."/>
            <person name="Shapiro H."/>
            <person name="Siaut M."/>
            <person name="Stanley M."/>
            <person name="Sussman M.R."/>
            <person name="Taylor A.R."/>
            <person name="Vardi A."/>
            <person name="von Dassow P."/>
            <person name="Vyverman W."/>
            <person name="Willis A."/>
            <person name="Wyrwicz L.S."/>
            <person name="Rokhsar D.S."/>
            <person name="Weissenbach J."/>
            <person name="Armbrust E.V."/>
            <person name="Green B.R."/>
            <person name="Van de Peer Y."/>
            <person name="Grigoriev I.V."/>
        </authorList>
    </citation>
    <scope>NUCLEOTIDE SEQUENCE [LARGE SCALE GENOMIC DNA]</scope>
    <source>
        <strain evidence="15 16">CCAP 1055/1</strain>
    </source>
</reference>
<dbReference type="eggNOG" id="KOG1591">
    <property type="taxonomic scope" value="Eukaryota"/>
</dbReference>
<evidence type="ECO:0000256" key="8">
    <source>
        <dbReference type="ARBA" id="ARBA00023002"/>
    </source>
</evidence>
<dbReference type="OrthoDB" id="10259408at2759"/>
<feature type="domain" description="ShKT" evidence="14">
    <location>
        <begin position="161"/>
        <end position="195"/>
    </location>
</feature>
<dbReference type="InterPro" id="IPR045054">
    <property type="entry name" value="P4HA-like"/>
</dbReference>
<keyword evidence="12" id="KW-0732">Signal</keyword>
<organism evidence="15 16">
    <name type="scientific">Phaeodactylum tricornutum (strain CCAP 1055/1)</name>
    <dbReference type="NCBI Taxonomy" id="556484"/>
    <lineage>
        <taxon>Eukaryota</taxon>
        <taxon>Sar</taxon>
        <taxon>Stramenopiles</taxon>
        <taxon>Ochrophyta</taxon>
        <taxon>Bacillariophyta</taxon>
        <taxon>Bacillariophyceae</taxon>
        <taxon>Bacillariophycidae</taxon>
        <taxon>Naviculales</taxon>
        <taxon>Phaeodactylaceae</taxon>
        <taxon>Phaeodactylum</taxon>
    </lineage>
</organism>
<evidence type="ECO:0000256" key="1">
    <source>
        <dbReference type="ARBA" id="ARBA00001961"/>
    </source>
</evidence>
<evidence type="ECO:0000256" key="3">
    <source>
        <dbReference type="ARBA" id="ARBA00004308"/>
    </source>
</evidence>
<dbReference type="GO" id="GO:0016020">
    <property type="term" value="C:membrane"/>
    <property type="evidence" value="ECO:0007669"/>
    <property type="project" value="UniProtKB-SubCell"/>
</dbReference>
<comment type="subcellular location">
    <subcellularLocation>
        <location evidence="3">Endomembrane system</location>
    </subcellularLocation>
    <subcellularLocation>
        <location evidence="2">Membrane</location>
        <topology evidence="2">Single-pass membrane protein</topology>
    </subcellularLocation>
</comment>
<dbReference type="PROSITE" id="PS51471">
    <property type="entry name" value="FE2OG_OXY"/>
    <property type="match status" value="1"/>
</dbReference>
<evidence type="ECO:0000256" key="7">
    <source>
        <dbReference type="ARBA" id="ARBA00022989"/>
    </source>
</evidence>
<keyword evidence="7" id="KW-1133">Transmembrane helix</keyword>
<dbReference type="EMBL" id="CM000624">
    <property type="protein sequence ID" value="EEC44443.1"/>
    <property type="molecule type" value="Genomic_DNA"/>
</dbReference>
<dbReference type="GO" id="GO:0031418">
    <property type="term" value="F:L-ascorbic acid binding"/>
    <property type="evidence" value="ECO:0007669"/>
    <property type="project" value="InterPro"/>
</dbReference>
<keyword evidence="9" id="KW-0408">Iron</keyword>
<dbReference type="GO" id="GO:0005506">
    <property type="term" value="F:iron ion binding"/>
    <property type="evidence" value="ECO:0007669"/>
    <property type="project" value="InterPro"/>
</dbReference>